<dbReference type="Proteomes" id="UP000652995">
    <property type="component" value="Unassembled WGS sequence"/>
</dbReference>
<dbReference type="Proteomes" id="UP000243706">
    <property type="component" value="Chromosome 1"/>
</dbReference>
<dbReference type="RefSeq" id="WP_095117302.1">
    <property type="nucleotide sequence ID" value="NZ_BMCB01000012.1"/>
</dbReference>
<evidence type="ECO:0000313" key="2">
    <source>
        <dbReference type="EMBL" id="SNW03033.1"/>
    </source>
</evidence>
<sequence>MILFENTREVEKFALIIIHGLFSQMNKGLISIENAEHIFFTPHTITELEKLNVDQSIIELIHLGTELEDLEDFAISVKEETDKFLAQTEQLLTNYQDVEFTEKILTDLKIIKKNTDV</sequence>
<reference evidence="2 3" key="2">
    <citation type="submission" date="2017-06" db="EMBL/GenBank/DDBJ databases">
        <authorList>
            <consortium name="Pathogen Informatics"/>
        </authorList>
    </citation>
    <scope>NUCLEOTIDE SEQUENCE [LARGE SCALE GENOMIC DNA]</scope>
    <source>
        <strain evidence="2 3">NCTC13833</strain>
    </source>
</reference>
<dbReference type="AlphaFoldDB" id="A0A240C6W1"/>
<dbReference type="EMBL" id="BMCB01000012">
    <property type="protein sequence ID" value="GGA94482.1"/>
    <property type="molecule type" value="Genomic_DNA"/>
</dbReference>
<dbReference type="OrthoDB" id="2402490at2"/>
<proteinExistence type="predicted"/>
<reference evidence="1" key="4">
    <citation type="submission" date="2024-05" db="EMBL/GenBank/DDBJ databases">
        <authorList>
            <person name="Sun Q."/>
            <person name="Sedlacek I."/>
        </authorList>
    </citation>
    <scope>NUCLEOTIDE SEQUENCE</scope>
    <source>
        <strain evidence="1">CCM 4175</strain>
    </source>
</reference>
<organism evidence="2 3">
    <name type="scientific">Staphylococcus muscae</name>
    <dbReference type="NCBI Taxonomy" id="1294"/>
    <lineage>
        <taxon>Bacteria</taxon>
        <taxon>Bacillati</taxon>
        <taxon>Bacillota</taxon>
        <taxon>Bacilli</taxon>
        <taxon>Bacillales</taxon>
        <taxon>Staphylococcaceae</taxon>
        <taxon>Staphylococcus</taxon>
    </lineage>
</organism>
<reference evidence="4" key="3">
    <citation type="journal article" date="2019" name="Int. J. Syst. Evol. Microbiol.">
        <title>The Global Catalogue of Microorganisms (GCM) 10K type strain sequencing project: providing services to taxonomists for standard genome sequencing and annotation.</title>
        <authorList>
            <consortium name="The Broad Institute Genomics Platform"/>
            <consortium name="The Broad Institute Genome Sequencing Center for Infectious Disease"/>
            <person name="Wu L."/>
            <person name="Ma J."/>
        </authorList>
    </citation>
    <scope>NUCLEOTIDE SEQUENCE [LARGE SCALE GENOMIC DNA]</scope>
    <source>
        <strain evidence="4">CCM 4175</strain>
    </source>
</reference>
<evidence type="ECO:0000313" key="4">
    <source>
        <dbReference type="Proteomes" id="UP000652995"/>
    </source>
</evidence>
<evidence type="ECO:0008006" key="5">
    <source>
        <dbReference type="Google" id="ProtNLM"/>
    </source>
</evidence>
<dbReference type="InterPro" id="IPR025083">
    <property type="entry name" value="DUF3969"/>
</dbReference>
<reference evidence="1" key="1">
    <citation type="journal article" date="2014" name="Int. J. Syst. Evol. Microbiol.">
        <title>Complete genome of a new Firmicutes species belonging to the dominant human colonic microbiota ('Ruminococcus bicirculans') reveals two chromosomes and a selective capacity to utilize plant glucans.</title>
        <authorList>
            <consortium name="NISC Comparative Sequencing Program"/>
            <person name="Wegmann U."/>
            <person name="Louis P."/>
            <person name="Goesmann A."/>
            <person name="Henrissat B."/>
            <person name="Duncan S.H."/>
            <person name="Flint H.J."/>
        </authorList>
    </citation>
    <scope>NUCLEOTIDE SEQUENCE</scope>
    <source>
        <strain evidence="1">CCM 4175</strain>
    </source>
</reference>
<evidence type="ECO:0000313" key="3">
    <source>
        <dbReference type="Proteomes" id="UP000243706"/>
    </source>
</evidence>
<keyword evidence="4" id="KW-1185">Reference proteome</keyword>
<protein>
    <recommendedName>
        <fullName evidence="5">DUF3969 family protein</fullName>
    </recommendedName>
</protein>
<evidence type="ECO:0000313" key="1">
    <source>
        <dbReference type="EMBL" id="GGA94482.1"/>
    </source>
</evidence>
<name>A0A240C6W1_9STAP</name>
<dbReference type="Pfam" id="PF13108">
    <property type="entry name" value="DUF3969"/>
    <property type="match status" value="1"/>
</dbReference>
<accession>A0A240C6W1</accession>
<gene>
    <name evidence="1" type="ORF">GCM10007183_18350</name>
    <name evidence="2" type="ORF">SAMEA4412661_01385</name>
</gene>
<dbReference type="KEGG" id="smus:C7J88_03620"/>
<dbReference type="EMBL" id="LT906464">
    <property type="protein sequence ID" value="SNW03033.1"/>
    <property type="molecule type" value="Genomic_DNA"/>
</dbReference>